<keyword evidence="5" id="KW-0408">Iron</keyword>
<dbReference type="NCBIfam" id="TIGR04085">
    <property type="entry name" value="rSAM_more_4Fe4S"/>
    <property type="match status" value="1"/>
</dbReference>
<dbReference type="SFLD" id="SFLDG01067">
    <property type="entry name" value="SPASM/twitch_domain_containing"/>
    <property type="match status" value="1"/>
</dbReference>
<feature type="domain" description="Radical SAM core" evidence="7">
    <location>
        <begin position="82"/>
        <end position="310"/>
    </location>
</feature>
<dbReference type="Pfam" id="PF04055">
    <property type="entry name" value="Radical_SAM"/>
    <property type="match status" value="1"/>
</dbReference>
<dbReference type="CDD" id="cd01335">
    <property type="entry name" value="Radical_SAM"/>
    <property type="match status" value="1"/>
</dbReference>
<dbReference type="UniPathway" id="UPA00782"/>
<dbReference type="PANTHER" id="PTHR43787:SF3">
    <property type="entry name" value="ARYLSULFATASE REGULATORY PROTEIN"/>
    <property type="match status" value="1"/>
</dbReference>
<dbReference type="Proteomes" id="UP000007161">
    <property type="component" value="Chromosome"/>
</dbReference>
<dbReference type="GO" id="GO:0016491">
    <property type="term" value="F:oxidoreductase activity"/>
    <property type="evidence" value="ECO:0007669"/>
    <property type="project" value="InterPro"/>
</dbReference>
<dbReference type="SFLD" id="SFLDG01384">
    <property type="entry name" value="thioether_bond_formation_requi"/>
    <property type="match status" value="1"/>
</dbReference>
<dbReference type="SFLD" id="SFLDS00029">
    <property type="entry name" value="Radical_SAM"/>
    <property type="match status" value="1"/>
</dbReference>
<dbReference type="Gene3D" id="3.20.20.70">
    <property type="entry name" value="Aldolase class I"/>
    <property type="match status" value="1"/>
</dbReference>
<keyword evidence="4" id="KW-0479">Metal-binding</keyword>
<dbReference type="PROSITE" id="PS51918">
    <property type="entry name" value="RADICAL_SAM"/>
    <property type="match status" value="1"/>
</dbReference>
<dbReference type="eggNOG" id="COG0641">
    <property type="taxonomic scope" value="Bacteria"/>
</dbReference>
<dbReference type="OrthoDB" id="9763993at2"/>
<dbReference type="InterPro" id="IPR023885">
    <property type="entry name" value="4Fe4S-binding_SPASM_dom"/>
</dbReference>
<dbReference type="InterPro" id="IPR006638">
    <property type="entry name" value="Elp3/MiaA/NifB-like_rSAM"/>
</dbReference>
<keyword evidence="2" id="KW-0004">4Fe-4S</keyword>
<evidence type="ECO:0000256" key="1">
    <source>
        <dbReference type="ARBA" id="ARBA00001966"/>
    </source>
</evidence>
<organism evidence="8 9">
    <name type="scientific">Marinitoga piezophila (strain DSM 14283 / JCM 11233 / KA3)</name>
    <dbReference type="NCBI Taxonomy" id="443254"/>
    <lineage>
        <taxon>Bacteria</taxon>
        <taxon>Thermotogati</taxon>
        <taxon>Thermotogota</taxon>
        <taxon>Thermotogae</taxon>
        <taxon>Petrotogales</taxon>
        <taxon>Petrotogaceae</taxon>
        <taxon>Marinitoga</taxon>
    </lineage>
</organism>
<gene>
    <name evidence="8" type="ordered locus">Marpi_1660</name>
</gene>
<dbReference type="KEGG" id="mpz:Marpi_1660"/>
<keyword evidence="6" id="KW-0411">Iron-sulfur</keyword>
<name>H2J532_MARPK</name>
<evidence type="ECO:0000256" key="5">
    <source>
        <dbReference type="ARBA" id="ARBA00023004"/>
    </source>
</evidence>
<keyword evidence="3" id="KW-0949">S-adenosyl-L-methionine</keyword>
<evidence type="ECO:0000256" key="3">
    <source>
        <dbReference type="ARBA" id="ARBA00022691"/>
    </source>
</evidence>
<dbReference type="GO" id="GO:0051539">
    <property type="term" value="F:4 iron, 4 sulfur cluster binding"/>
    <property type="evidence" value="ECO:0007669"/>
    <property type="project" value="UniProtKB-KW"/>
</dbReference>
<dbReference type="SUPFAM" id="SSF102114">
    <property type="entry name" value="Radical SAM enzymes"/>
    <property type="match status" value="1"/>
</dbReference>
<evidence type="ECO:0000256" key="6">
    <source>
        <dbReference type="ARBA" id="ARBA00023014"/>
    </source>
</evidence>
<sequence length="442" mass="51359">MKPSKYNFIFEYEKNILIYNALSGGFAIIEPEVKKALSSEKDLEEFINKEKNKKIYKELKKGKFIVDFDELKYINFIYNSLKFEKKGLGLTIAPTMNCNFACEYCYELRKKVFMDKEVKNSIVDFVKQNINEINYLSVSWYGGEPLLDLKTIKELSKEFIKLCQSNNIKYTASIVTNGYLLNSKVAKELKNLEIKTVQITIDGPKKIHDKRRPLINGKGSFETIINNIKGAKEYFEHISIRINIDKTNEGKIIELLKYLKNEGLTEENCSPYLAFVDVSTEVCRDIEINCIDIKNRSEYMIERVKEAYEEGINIIKYPTPMYSQCGAVKPNSFVIDPEGYMYKCWHEVGIKALAIGNIKGNEKNKNFDRYLKWNTFNPLNYKECKNCKFLPLCMGGCPDKTLFKYNGIQEEGCTMYKYNLEEMLKMHLKAKLKKGFLPIPVK</sequence>
<dbReference type="InterPro" id="IPR023867">
    <property type="entry name" value="Sulphatase_maturase_rSAM"/>
</dbReference>
<keyword evidence="9" id="KW-1185">Reference proteome</keyword>
<dbReference type="STRING" id="443254.Marpi_1660"/>
<dbReference type="EMBL" id="CP003257">
    <property type="protein sequence ID" value="AEX86049.1"/>
    <property type="molecule type" value="Genomic_DNA"/>
</dbReference>
<dbReference type="AlphaFoldDB" id="H2J532"/>
<dbReference type="RefSeq" id="WP_014297120.1">
    <property type="nucleotide sequence ID" value="NC_016751.1"/>
</dbReference>
<comment type="cofactor">
    <cofactor evidence="1">
        <name>[4Fe-4S] cluster</name>
        <dbReference type="ChEBI" id="CHEBI:49883"/>
    </cofactor>
</comment>
<protein>
    <submittedName>
        <fullName evidence="8">Radical SAM additional 4Fe4S-binding domain protein</fullName>
    </submittedName>
</protein>
<dbReference type="SFLD" id="SFLDG01386">
    <property type="entry name" value="main_SPASM_domain-containing"/>
    <property type="match status" value="1"/>
</dbReference>
<evidence type="ECO:0000313" key="9">
    <source>
        <dbReference type="Proteomes" id="UP000007161"/>
    </source>
</evidence>
<accession>H2J532</accession>
<evidence type="ECO:0000313" key="8">
    <source>
        <dbReference type="EMBL" id="AEX86049.1"/>
    </source>
</evidence>
<dbReference type="InterPro" id="IPR013785">
    <property type="entry name" value="Aldolase_TIM"/>
</dbReference>
<proteinExistence type="predicted"/>
<dbReference type="PANTHER" id="PTHR43787">
    <property type="entry name" value="FEMO COFACTOR BIOSYNTHESIS PROTEIN NIFB-RELATED"/>
    <property type="match status" value="1"/>
</dbReference>
<dbReference type="HOGENOM" id="CLU_009273_3_1_0"/>
<evidence type="ECO:0000259" key="7">
    <source>
        <dbReference type="PROSITE" id="PS51918"/>
    </source>
</evidence>
<evidence type="ECO:0000256" key="4">
    <source>
        <dbReference type="ARBA" id="ARBA00022723"/>
    </source>
</evidence>
<evidence type="ECO:0000256" key="2">
    <source>
        <dbReference type="ARBA" id="ARBA00022485"/>
    </source>
</evidence>
<dbReference type="InterPro" id="IPR058240">
    <property type="entry name" value="rSAM_sf"/>
</dbReference>
<dbReference type="GO" id="GO:0046872">
    <property type="term" value="F:metal ion binding"/>
    <property type="evidence" value="ECO:0007669"/>
    <property type="project" value="UniProtKB-KW"/>
</dbReference>
<dbReference type="SMART" id="SM00729">
    <property type="entry name" value="Elp3"/>
    <property type="match status" value="1"/>
</dbReference>
<reference evidence="8 9" key="1">
    <citation type="journal article" date="2012" name="J. Bacteriol.">
        <title>Complete Genome Sequence of the Thermophilic, Piezophilic, Heterotrophic Bacterium Marinitoga piezophila KA3.</title>
        <authorList>
            <person name="Lucas S."/>
            <person name="Han J."/>
            <person name="Lapidus A."/>
            <person name="Cheng J.F."/>
            <person name="Goodwin L.A."/>
            <person name="Pitluck S."/>
            <person name="Peters L."/>
            <person name="Mikhailova N."/>
            <person name="Teshima H."/>
            <person name="Detter J.C."/>
            <person name="Han C."/>
            <person name="Tapia R."/>
            <person name="Land M."/>
            <person name="Hauser L."/>
            <person name="Kyrpides N.C."/>
            <person name="Ivanova N."/>
            <person name="Pagani I."/>
            <person name="Vannier P."/>
            <person name="Oger P."/>
            <person name="Bartlett D.H."/>
            <person name="Noll K.M."/>
            <person name="Woyke T."/>
            <person name="Jebbar M."/>
        </authorList>
    </citation>
    <scope>NUCLEOTIDE SEQUENCE [LARGE SCALE GENOMIC DNA]</scope>
    <source>
        <strain evidence="9">DSM 14283 / JCM 11233 / KA3</strain>
    </source>
</reference>
<dbReference type="InterPro" id="IPR007197">
    <property type="entry name" value="rSAM"/>
</dbReference>
<reference evidence="9" key="2">
    <citation type="submission" date="2012-01" db="EMBL/GenBank/DDBJ databases">
        <title>Complete sequence of chromosome of Marinitoga piezophila KA3.</title>
        <authorList>
            <person name="Lucas S."/>
            <person name="Han J."/>
            <person name="Lapidus A."/>
            <person name="Cheng J.-F."/>
            <person name="Goodwin L."/>
            <person name="Pitluck S."/>
            <person name="Peters L."/>
            <person name="Mikhailova N."/>
            <person name="Teshima H."/>
            <person name="Detter J.C."/>
            <person name="Han C."/>
            <person name="Tapia R."/>
            <person name="Land M."/>
            <person name="Hauser L."/>
            <person name="Kyrpides N."/>
            <person name="Ivanova N."/>
            <person name="Pagani I."/>
            <person name="Jebbar M."/>
            <person name="Vannier P."/>
            <person name="Oger P."/>
            <person name="Cario A."/>
            <person name="Bartlett D."/>
            <person name="Noll K.M."/>
            <person name="Woyke T."/>
        </authorList>
    </citation>
    <scope>NUCLEOTIDE SEQUENCE [LARGE SCALE GENOMIC DNA]</scope>
    <source>
        <strain evidence="9">DSM 14283 / JCM 11233 / KA3</strain>
    </source>
</reference>